<accession>A0A067PSZ8</accession>
<evidence type="ECO:0000256" key="1">
    <source>
        <dbReference type="SAM" id="MobiDB-lite"/>
    </source>
</evidence>
<organism evidence="3 4">
    <name type="scientific">Jaapia argillacea MUCL 33604</name>
    <dbReference type="NCBI Taxonomy" id="933084"/>
    <lineage>
        <taxon>Eukaryota</taxon>
        <taxon>Fungi</taxon>
        <taxon>Dikarya</taxon>
        <taxon>Basidiomycota</taxon>
        <taxon>Agaricomycotina</taxon>
        <taxon>Agaricomycetes</taxon>
        <taxon>Agaricomycetidae</taxon>
        <taxon>Jaapiales</taxon>
        <taxon>Jaapiaceae</taxon>
        <taxon>Jaapia</taxon>
    </lineage>
</organism>
<dbReference type="STRING" id="933084.A0A067PSZ8"/>
<feature type="region of interest" description="Disordered" evidence="1">
    <location>
        <begin position="185"/>
        <end position="220"/>
    </location>
</feature>
<reference evidence="4" key="1">
    <citation type="journal article" date="2014" name="Proc. Natl. Acad. Sci. U.S.A.">
        <title>Extensive sampling of basidiomycete genomes demonstrates inadequacy of the white-rot/brown-rot paradigm for wood decay fungi.</title>
        <authorList>
            <person name="Riley R."/>
            <person name="Salamov A.A."/>
            <person name="Brown D.W."/>
            <person name="Nagy L.G."/>
            <person name="Floudas D."/>
            <person name="Held B.W."/>
            <person name="Levasseur A."/>
            <person name="Lombard V."/>
            <person name="Morin E."/>
            <person name="Otillar R."/>
            <person name="Lindquist E.A."/>
            <person name="Sun H."/>
            <person name="LaButti K.M."/>
            <person name="Schmutz J."/>
            <person name="Jabbour D."/>
            <person name="Luo H."/>
            <person name="Baker S.E."/>
            <person name="Pisabarro A.G."/>
            <person name="Walton J.D."/>
            <person name="Blanchette R.A."/>
            <person name="Henrissat B."/>
            <person name="Martin F."/>
            <person name="Cullen D."/>
            <person name="Hibbett D.S."/>
            <person name="Grigoriev I.V."/>
        </authorList>
    </citation>
    <scope>NUCLEOTIDE SEQUENCE [LARGE SCALE GENOMIC DNA]</scope>
    <source>
        <strain evidence="4">MUCL 33604</strain>
    </source>
</reference>
<feature type="region of interest" description="Disordered" evidence="1">
    <location>
        <begin position="140"/>
        <end position="170"/>
    </location>
</feature>
<feature type="compositionally biased region" description="Low complexity" evidence="1">
    <location>
        <begin position="140"/>
        <end position="157"/>
    </location>
</feature>
<keyword evidence="4" id="KW-1185">Reference proteome</keyword>
<sequence length="389" mass="42170">MAQPLGREANAAVAPSSVPWSSSGESQHNRSYWKSCPPTSVMIESEQAPGVHPFENSIRGSSLPTTTAPEIGEFGRKSSRELLKRNQSCQICHEVQQPAGICQYGYDASSAEEATDASTHPKSTHLGKSDVLTGSLTKLLSSSASSSRESSEASSSDLDSKTLPLPPDIDIVPRVNPLALDMDITSARPRPRSAPGFVSSPLNPEKRTPPSAYGRARQSQTTSLRFSRIASEDSQVFGAGFHPSNMLFYHFPTDDQGQLTPPKFPRQNCDSFISTSDDSTFSLSSDSKYPSITLNYPQGFVPYVYDPAKDGGDGPEPDDYLHERDVEIQNEKMGLVCWSWRGSVNVGALILLVAGLLSLFLFYPVLEYGRHMRDWSGSGTAVVNDGAPS</sequence>
<protein>
    <submittedName>
        <fullName evidence="3">Uncharacterized protein</fullName>
    </submittedName>
</protein>
<dbReference type="InParanoid" id="A0A067PSZ8"/>
<dbReference type="AlphaFoldDB" id="A0A067PSZ8"/>
<proteinExistence type="predicted"/>
<dbReference type="Proteomes" id="UP000027265">
    <property type="component" value="Unassembled WGS sequence"/>
</dbReference>
<feature type="transmembrane region" description="Helical" evidence="2">
    <location>
        <begin position="346"/>
        <end position="366"/>
    </location>
</feature>
<dbReference type="HOGENOM" id="CLU_709925_0_0_1"/>
<dbReference type="EMBL" id="KL197720">
    <property type="protein sequence ID" value="KDQ56960.1"/>
    <property type="molecule type" value="Genomic_DNA"/>
</dbReference>
<keyword evidence="2" id="KW-1133">Transmembrane helix</keyword>
<feature type="compositionally biased region" description="Low complexity" evidence="1">
    <location>
        <begin position="8"/>
        <end position="26"/>
    </location>
</feature>
<evidence type="ECO:0000313" key="3">
    <source>
        <dbReference type="EMBL" id="KDQ56960.1"/>
    </source>
</evidence>
<keyword evidence="2" id="KW-0812">Transmembrane</keyword>
<feature type="region of interest" description="Disordered" evidence="1">
    <location>
        <begin position="1"/>
        <end position="37"/>
    </location>
</feature>
<keyword evidence="2" id="KW-0472">Membrane</keyword>
<feature type="region of interest" description="Disordered" evidence="1">
    <location>
        <begin position="50"/>
        <end position="72"/>
    </location>
</feature>
<feature type="compositionally biased region" description="Polar residues" evidence="1">
    <location>
        <begin position="58"/>
        <end position="68"/>
    </location>
</feature>
<evidence type="ECO:0000256" key="2">
    <source>
        <dbReference type="SAM" id="Phobius"/>
    </source>
</evidence>
<name>A0A067PSZ8_9AGAM</name>
<evidence type="ECO:0000313" key="4">
    <source>
        <dbReference type="Proteomes" id="UP000027265"/>
    </source>
</evidence>
<gene>
    <name evidence="3" type="ORF">JAAARDRAFT_47672</name>
</gene>